<evidence type="ECO:0000259" key="1">
    <source>
        <dbReference type="PROSITE" id="PS50228"/>
    </source>
</evidence>
<dbReference type="PROSITE" id="PS51233">
    <property type="entry name" value="VWFD"/>
    <property type="match status" value="1"/>
</dbReference>
<dbReference type="PANTHER" id="PTHR46780">
    <property type="entry name" value="PROTEIN EVA-1"/>
    <property type="match status" value="1"/>
</dbReference>
<keyword evidence="4" id="KW-1185">Reference proteome</keyword>
<evidence type="ECO:0008006" key="5">
    <source>
        <dbReference type="Google" id="ProtNLM"/>
    </source>
</evidence>
<dbReference type="Proteomes" id="UP000683360">
    <property type="component" value="Unassembled WGS sequence"/>
</dbReference>
<dbReference type="AlphaFoldDB" id="A0A8S3PP30"/>
<gene>
    <name evidence="3" type="ORF">MEDL_1234</name>
</gene>
<dbReference type="EMBL" id="CAJPWZ010000096">
    <property type="protein sequence ID" value="CAG2185633.1"/>
    <property type="molecule type" value="Genomic_DNA"/>
</dbReference>
<dbReference type="PROSITE" id="PS50228">
    <property type="entry name" value="SUEL_LECTIN"/>
    <property type="match status" value="1"/>
</dbReference>
<comment type="caution">
    <text evidence="3">The sequence shown here is derived from an EMBL/GenBank/DDBJ whole genome shotgun (WGS) entry which is preliminary data.</text>
</comment>
<dbReference type="OrthoDB" id="6131362at2759"/>
<dbReference type="InterPro" id="IPR000922">
    <property type="entry name" value="Lectin_gal-bd_dom"/>
</dbReference>
<accession>A0A8S3PP30</accession>
<protein>
    <recommendedName>
        <fullName evidence="5">SUEL-type lectin domain-containing protein</fullName>
    </recommendedName>
</protein>
<proteinExistence type="predicted"/>
<dbReference type="GO" id="GO:0030246">
    <property type="term" value="F:carbohydrate binding"/>
    <property type="evidence" value="ECO:0007669"/>
    <property type="project" value="InterPro"/>
</dbReference>
<dbReference type="CDD" id="cd22827">
    <property type="entry name" value="Gal_Rha_Lectin_SUL-I-like"/>
    <property type="match status" value="1"/>
</dbReference>
<organism evidence="3 4">
    <name type="scientific">Mytilus edulis</name>
    <name type="common">Blue mussel</name>
    <dbReference type="NCBI Taxonomy" id="6550"/>
    <lineage>
        <taxon>Eukaryota</taxon>
        <taxon>Metazoa</taxon>
        <taxon>Spiralia</taxon>
        <taxon>Lophotrochozoa</taxon>
        <taxon>Mollusca</taxon>
        <taxon>Bivalvia</taxon>
        <taxon>Autobranchia</taxon>
        <taxon>Pteriomorphia</taxon>
        <taxon>Mytilida</taxon>
        <taxon>Mytiloidea</taxon>
        <taxon>Mytilidae</taxon>
        <taxon>Mytilinae</taxon>
        <taxon>Mytilus</taxon>
    </lineage>
</organism>
<evidence type="ECO:0000313" key="4">
    <source>
        <dbReference type="Proteomes" id="UP000683360"/>
    </source>
</evidence>
<dbReference type="InterPro" id="IPR043159">
    <property type="entry name" value="Lectin_gal-bd_sf"/>
</dbReference>
<dbReference type="InterPro" id="IPR001846">
    <property type="entry name" value="VWF_type-D"/>
</dbReference>
<sequence length="263" mass="29646">MTVLELWRRKTDTEKREGGRKLICSGDKAFVRCRGRKRIKILTAFYGRADEKTCADKISQRTGCSAENALSIVQKKCDGVKRCKLQAKENIFGDPCPKTSKYLAVEYQCGCRCTASGDVHYYIFSGIKVDIQGICKYTLSRSSAAFPYPTCNWNIEVDDFEVSALSHDVENCGITVKKETGELEIYSSECDITVLWDGRSKLVVDVPKNYSQYAEGICGDCTDRNQFILSDETDISTLPIGERNVKWGKEWEVIDDTEEELIG</sequence>
<dbReference type="FunFam" id="2.60.120.740:FF:000001">
    <property type="entry name" value="Adhesion G protein-coupled receptor L2"/>
    <property type="match status" value="1"/>
</dbReference>
<feature type="domain" description="SUEL-type lectin" evidence="1">
    <location>
        <begin position="23"/>
        <end position="110"/>
    </location>
</feature>
<feature type="domain" description="VWFD" evidence="2">
    <location>
        <begin position="111"/>
        <end position="263"/>
    </location>
</feature>
<dbReference type="Gene3D" id="2.60.120.740">
    <property type="match status" value="1"/>
</dbReference>
<dbReference type="Pfam" id="PF02140">
    <property type="entry name" value="SUEL_Lectin"/>
    <property type="match status" value="1"/>
</dbReference>
<name>A0A8S3PP30_MYTED</name>
<evidence type="ECO:0000259" key="2">
    <source>
        <dbReference type="PROSITE" id="PS51233"/>
    </source>
</evidence>
<evidence type="ECO:0000313" key="3">
    <source>
        <dbReference type="EMBL" id="CAG2185633.1"/>
    </source>
</evidence>
<reference evidence="3" key="1">
    <citation type="submission" date="2021-03" db="EMBL/GenBank/DDBJ databases">
        <authorList>
            <person name="Bekaert M."/>
        </authorList>
    </citation>
    <scope>NUCLEOTIDE SEQUENCE</scope>
</reference>